<gene>
    <name evidence="17" type="primary">dsbI</name>
    <name evidence="17" type="ORF">FPD38_02760</name>
</gene>
<dbReference type="GO" id="GO:0015035">
    <property type="term" value="F:protein-disulfide reductase activity"/>
    <property type="evidence" value="ECO:0007669"/>
    <property type="project" value="InterPro"/>
</dbReference>
<dbReference type="Proteomes" id="UP000321629">
    <property type="component" value="Unassembled WGS sequence"/>
</dbReference>
<evidence type="ECO:0000256" key="2">
    <source>
        <dbReference type="ARBA" id="ARBA00022448"/>
    </source>
</evidence>
<dbReference type="AlphaFoldDB" id="A0A5C7DV35"/>
<evidence type="ECO:0000256" key="1">
    <source>
        <dbReference type="ARBA" id="ARBA00004429"/>
    </source>
</evidence>
<keyword evidence="2" id="KW-0813">Transport</keyword>
<comment type="caution">
    <text evidence="17">The sequence shown here is derived from an EMBL/GenBank/DDBJ whole genome shotgun (WGS) entry which is preliminary data.</text>
</comment>
<dbReference type="EMBL" id="VOWJ01000016">
    <property type="protein sequence ID" value="TXE88999.1"/>
    <property type="molecule type" value="Genomic_DNA"/>
</dbReference>
<dbReference type="InterPro" id="IPR050183">
    <property type="entry name" value="DsbB"/>
</dbReference>
<keyword evidence="10" id="KW-1015">Disulfide bond</keyword>
<feature type="transmembrane region" description="Helical" evidence="16">
    <location>
        <begin position="217"/>
        <end position="235"/>
    </location>
</feature>
<evidence type="ECO:0000256" key="5">
    <source>
        <dbReference type="ARBA" id="ARBA00022692"/>
    </source>
</evidence>
<comment type="function">
    <text evidence="12">Required for disulfide bond formation in some proteins. Part of a redox system composed of DsbI and DsbL that mediates formation of an essential disulfide bond in AssT.</text>
</comment>
<feature type="transmembrane region" description="Helical" evidence="16">
    <location>
        <begin position="47"/>
        <end position="66"/>
    </location>
</feature>
<evidence type="ECO:0000256" key="14">
    <source>
        <dbReference type="ARBA" id="ARBA00038526"/>
    </source>
</evidence>
<keyword evidence="3" id="KW-1003">Cell membrane</keyword>
<name>A0A5C7DV35_9BACT</name>
<accession>A0A5C7DV35</accession>
<keyword evidence="7 16" id="KW-1133">Transmembrane helix</keyword>
<dbReference type="InterPro" id="IPR003752">
    <property type="entry name" value="DiS_bond_form_DsbB/BdbC"/>
</dbReference>
<evidence type="ECO:0000256" key="16">
    <source>
        <dbReference type="SAM" id="Phobius"/>
    </source>
</evidence>
<dbReference type="NCBIfam" id="NF003304">
    <property type="entry name" value="PRK04307.1"/>
    <property type="match status" value="1"/>
</dbReference>
<comment type="similarity">
    <text evidence="13">Belongs to the DsbB family. DsbI subfamily.</text>
</comment>
<dbReference type="SUPFAM" id="SSF158442">
    <property type="entry name" value="DsbB-like"/>
    <property type="match status" value="1"/>
</dbReference>
<dbReference type="Gene3D" id="1.20.1550.10">
    <property type="entry name" value="DsbB-like"/>
    <property type="match status" value="1"/>
</dbReference>
<evidence type="ECO:0000256" key="4">
    <source>
        <dbReference type="ARBA" id="ARBA00022519"/>
    </source>
</evidence>
<evidence type="ECO:0000256" key="7">
    <source>
        <dbReference type="ARBA" id="ARBA00022989"/>
    </source>
</evidence>
<dbReference type="GO" id="GO:0005886">
    <property type="term" value="C:plasma membrane"/>
    <property type="evidence" value="ECO:0007669"/>
    <property type="project" value="UniProtKB-SubCell"/>
</dbReference>
<evidence type="ECO:0000313" key="18">
    <source>
        <dbReference type="Proteomes" id="UP000321629"/>
    </source>
</evidence>
<keyword evidence="9 16" id="KW-0472">Membrane</keyword>
<keyword evidence="5 16" id="KW-0812">Transmembrane</keyword>
<evidence type="ECO:0000256" key="15">
    <source>
        <dbReference type="ARBA" id="ARBA00039389"/>
    </source>
</evidence>
<evidence type="ECO:0000256" key="12">
    <source>
        <dbReference type="ARBA" id="ARBA00037310"/>
    </source>
</evidence>
<evidence type="ECO:0000313" key="17">
    <source>
        <dbReference type="EMBL" id="TXE88999.1"/>
    </source>
</evidence>
<organism evidence="17 18">
    <name type="scientific">Campylobacter volucris</name>
    <dbReference type="NCBI Taxonomy" id="1031542"/>
    <lineage>
        <taxon>Bacteria</taxon>
        <taxon>Pseudomonadati</taxon>
        <taxon>Campylobacterota</taxon>
        <taxon>Epsilonproteobacteria</taxon>
        <taxon>Campylobacterales</taxon>
        <taxon>Campylobacteraceae</taxon>
        <taxon>Campylobacter</taxon>
    </lineage>
</organism>
<feature type="transmembrane region" description="Helical" evidence="16">
    <location>
        <begin position="15"/>
        <end position="35"/>
    </location>
</feature>
<feature type="transmembrane region" description="Helical" evidence="16">
    <location>
        <begin position="72"/>
        <end position="89"/>
    </location>
</feature>
<evidence type="ECO:0000256" key="3">
    <source>
        <dbReference type="ARBA" id="ARBA00022475"/>
    </source>
</evidence>
<keyword evidence="4" id="KW-0997">Cell inner membrane</keyword>
<evidence type="ECO:0000256" key="10">
    <source>
        <dbReference type="ARBA" id="ARBA00023157"/>
    </source>
</evidence>
<reference evidence="17 18" key="1">
    <citation type="submission" date="2019-07" db="EMBL/GenBank/DDBJ databases">
        <title>Rapid identification of Enteric Bacteria from Whole Genome Sequences (WGS) using Average Nucleotide Identity (ANI).</title>
        <authorList>
            <person name="Lane C."/>
        </authorList>
    </citation>
    <scope>NUCLEOTIDE SEQUENCE [LARGE SCALE GENOMIC DNA]</scope>
    <source>
        <strain evidence="17 18">2016D-0084</strain>
    </source>
</reference>
<protein>
    <recommendedName>
        <fullName evidence="15">Putative protein-disulfide oxidoreductase DsbI</fullName>
    </recommendedName>
</protein>
<dbReference type="PANTHER" id="PTHR36570">
    <property type="entry name" value="DISULFIDE BOND FORMATION PROTEIN B"/>
    <property type="match status" value="1"/>
</dbReference>
<comment type="subcellular location">
    <subcellularLocation>
        <location evidence="1">Cell inner membrane</location>
        <topology evidence="1">Multi-pass membrane protein</topology>
    </subcellularLocation>
</comment>
<evidence type="ECO:0000256" key="13">
    <source>
        <dbReference type="ARBA" id="ARBA00038060"/>
    </source>
</evidence>
<sequence>MKFINKIATWQNTTTPWIIIAFVFIVLVFIAHFFFQEFLYMKPCEQCVYIRFAMLIVAIGAILAMISPKNNVLKIFAYVFAFWGIWLGVEYSIVLNRIYDAVHSENPFSGIVGCKEVPVYPFNLPLYEWAPRWFLPTGECGMDMPVVPQEVYNNLNAVQKFFIGTPPKFEDGLYSNGWYLMPNTEFINMATFCLLIFIVCLVVIGAMFFSYILFQPRAKICALVVVIIVLTLKFLG</sequence>
<keyword evidence="6" id="KW-0249">Electron transport</keyword>
<dbReference type="RefSeq" id="WP_147555269.1">
    <property type="nucleotide sequence ID" value="NZ_VOWJ01000016.1"/>
</dbReference>
<evidence type="ECO:0000256" key="11">
    <source>
        <dbReference type="ARBA" id="ARBA00023284"/>
    </source>
</evidence>
<keyword evidence="8" id="KW-0560">Oxidoreductase</keyword>
<evidence type="ECO:0000256" key="6">
    <source>
        <dbReference type="ARBA" id="ARBA00022982"/>
    </source>
</evidence>
<feature type="transmembrane region" description="Helical" evidence="16">
    <location>
        <begin position="186"/>
        <end position="211"/>
    </location>
</feature>
<dbReference type="GO" id="GO:0006457">
    <property type="term" value="P:protein folding"/>
    <property type="evidence" value="ECO:0007669"/>
    <property type="project" value="InterPro"/>
</dbReference>
<evidence type="ECO:0000256" key="8">
    <source>
        <dbReference type="ARBA" id="ARBA00023002"/>
    </source>
</evidence>
<proteinExistence type="inferred from homology"/>
<dbReference type="InterPro" id="IPR023380">
    <property type="entry name" value="DsbB-like_sf"/>
</dbReference>
<dbReference type="PANTHER" id="PTHR36570:SF1">
    <property type="entry name" value="PROTEIN-DISULFIDE OXIDOREDUCTASE DSBI"/>
    <property type="match status" value="1"/>
</dbReference>
<keyword evidence="11" id="KW-0676">Redox-active center</keyword>
<evidence type="ECO:0000256" key="9">
    <source>
        <dbReference type="ARBA" id="ARBA00023136"/>
    </source>
</evidence>
<dbReference type="Pfam" id="PF02600">
    <property type="entry name" value="DsbB"/>
    <property type="match status" value="1"/>
</dbReference>
<comment type="subunit">
    <text evidence="14">Interacts with DsbL.</text>
</comment>